<evidence type="ECO:0000256" key="1">
    <source>
        <dbReference type="SAM" id="MobiDB-lite"/>
    </source>
</evidence>
<dbReference type="AlphaFoldDB" id="A0A151SZ13"/>
<keyword evidence="3" id="KW-1185">Reference proteome</keyword>
<sequence>MKQHEEEILKKEKVVSCLHSALIDDVFTSIMHMEITKQIWDELNERYVGDERVRSIKLLTLEYTSKLSHLVNQMRLYGEVVHDHKVVKKMRINLLVKFEAKVVAIEDSCNLKKLIIFEMVSKLQAHEQRFSMRMDDITEGAFQARHKGKQAGQKNQKKHNYKEKSV</sequence>
<dbReference type="Pfam" id="PF14223">
    <property type="entry name" value="Retrotran_gag_2"/>
    <property type="match status" value="1"/>
</dbReference>
<name>A0A151SZ13_CAJCA</name>
<organism evidence="2 3">
    <name type="scientific">Cajanus cajan</name>
    <name type="common">Pigeon pea</name>
    <name type="synonym">Cajanus indicus</name>
    <dbReference type="NCBI Taxonomy" id="3821"/>
    <lineage>
        <taxon>Eukaryota</taxon>
        <taxon>Viridiplantae</taxon>
        <taxon>Streptophyta</taxon>
        <taxon>Embryophyta</taxon>
        <taxon>Tracheophyta</taxon>
        <taxon>Spermatophyta</taxon>
        <taxon>Magnoliopsida</taxon>
        <taxon>eudicotyledons</taxon>
        <taxon>Gunneridae</taxon>
        <taxon>Pentapetalae</taxon>
        <taxon>rosids</taxon>
        <taxon>fabids</taxon>
        <taxon>Fabales</taxon>
        <taxon>Fabaceae</taxon>
        <taxon>Papilionoideae</taxon>
        <taxon>50 kb inversion clade</taxon>
        <taxon>NPAAA clade</taxon>
        <taxon>indigoferoid/millettioid clade</taxon>
        <taxon>Phaseoleae</taxon>
        <taxon>Cajanus</taxon>
    </lineage>
</organism>
<dbReference type="EMBL" id="CM003612">
    <property type="protein sequence ID" value="KYP59998.1"/>
    <property type="molecule type" value="Genomic_DNA"/>
</dbReference>
<proteinExistence type="predicted"/>
<dbReference type="PANTHER" id="PTHR35317:SF31">
    <property type="entry name" value="DUF4219 DOMAIN-CONTAINING PROTEIN"/>
    <property type="match status" value="1"/>
</dbReference>
<protein>
    <recommendedName>
        <fullName evidence="4">Retrovirus-related Pol polyprotein from transposon TNT 1-94</fullName>
    </recommendedName>
</protein>
<evidence type="ECO:0008006" key="4">
    <source>
        <dbReference type="Google" id="ProtNLM"/>
    </source>
</evidence>
<feature type="region of interest" description="Disordered" evidence="1">
    <location>
        <begin position="144"/>
        <end position="166"/>
    </location>
</feature>
<gene>
    <name evidence="2" type="ORF">KK1_015445</name>
</gene>
<dbReference type="Proteomes" id="UP000075243">
    <property type="component" value="Chromosome 10"/>
</dbReference>
<evidence type="ECO:0000313" key="2">
    <source>
        <dbReference type="EMBL" id="KYP59998.1"/>
    </source>
</evidence>
<accession>A0A151SZ13</accession>
<evidence type="ECO:0000313" key="3">
    <source>
        <dbReference type="Proteomes" id="UP000075243"/>
    </source>
</evidence>
<dbReference type="Gramene" id="C.cajan_15008.t">
    <property type="protein sequence ID" value="C.cajan_15008.t"/>
    <property type="gene ID" value="C.cajan_15008"/>
</dbReference>
<reference evidence="2 3" key="1">
    <citation type="journal article" date="2012" name="Nat. Biotechnol.">
        <title>Draft genome sequence of pigeonpea (Cajanus cajan), an orphan legume crop of resource-poor farmers.</title>
        <authorList>
            <person name="Varshney R.K."/>
            <person name="Chen W."/>
            <person name="Li Y."/>
            <person name="Bharti A.K."/>
            <person name="Saxena R.K."/>
            <person name="Schlueter J.A."/>
            <person name="Donoghue M.T."/>
            <person name="Azam S."/>
            <person name="Fan G."/>
            <person name="Whaley A.M."/>
            <person name="Farmer A.D."/>
            <person name="Sheridan J."/>
            <person name="Iwata A."/>
            <person name="Tuteja R."/>
            <person name="Penmetsa R.V."/>
            <person name="Wu W."/>
            <person name="Upadhyaya H.D."/>
            <person name="Yang S.P."/>
            <person name="Shah T."/>
            <person name="Saxena K.B."/>
            <person name="Michael T."/>
            <person name="McCombie W.R."/>
            <person name="Yang B."/>
            <person name="Zhang G."/>
            <person name="Yang H."/>
            <person name="Wang J."/>
            <person name="Spillane C."/>
            <person name="Cook D.R."/>
            <person name="May G.D."/>
            <person name="Xu X."/>
            <person name="Jackson S.A."/>
        </authorList>
    </citation>
    <scope>NUCLEOTIDE SEQUENCE [LARGE SCALE GENOMIC DNA]</scope>
    <source>
        <strain evidence="3">cv. Asha</strain>
    </source>
</reference>
<dbReference type="PANTHER" id="PTHR35317">
    <property type="entry name" value="OS04G0629600 PROTEIN"/>
    <property type="match status" value="1"/>
</dbReference>